<dbReference type="InterPro" id="IPR035269">
    <property type="entry name" value="PSMD9"/>
</dbReference>
<dbReference type="PANTHER" id="PTHR12651">
    <property type="entry name" value="26S PROTEASOME NON-ATPASE REGULATORY SUBUNIT 9"/>
    <property type="match status" value="1"/>
</dbReference>
<dbReference type="GO" id="GO:0005634">
    <property type="term" value="C:nucleus"/>
    <property type="evidence" value="ECO:0007669"/>
    <property type="project" value="TreeGrafter"/>
</dbReference>
<name>A0AAV8UJX1_9RHOD</name>
<reference evidence="4 5" key="1">
    <citation type="journal article" date="2023" name="Nat. Commun.">
        <title>Origin of minicircular mitochondrial genomes in red algae.</title>
        <authorList>
            <person name="Lee Y."/>
            <person name="Cho C.H."/>
            <person name="Lee Y.M."/>
            <person name="Park S.I."/>
            <person name="Yang J.H."/>
            <person name="West J.A."/>
            <person name="Bhattacharya D."/>
            <person name="Yoon H.S."/>
        </authorList>
    </citation>
    <scope>NUCLEOTIDE SEQUENCE [LARGE SCALE GENOMIC DNA]</scope>
    <source>
        <strain evidence="4 5">CCMP1338</strain>
        <tissue evidence="4">Whole cell</tissue>
    </source>
</reference>
<evidence type="ECO:0000259" key="3">
    <source>
        <dbReference type="Pfam" id="PF18265"/>
    </source>
</evidence>
<evidence type="ECO:0000313" key="5">
    <source>
        <dbReference type="Proteomes" id="UP001157974"/>
    </source>
</evidence>
<organism evidence="4 5">
    <name type="scientific">Rhodosorus marinus</name>
    <dbReference type="NCBI Taxonomy" id="101924"/>
    <lineage>
        <taxon>Eukaryota</taxon>
        <taxon>Rhodophyta</taxon>
        <taxon>Stylonematophyceae</taxon>
        <taxon>Stylonematales</taxon>
        <taxon>Stylonemataceae</taxon>
        <taxon>Rhodosorus</taxon>
    </lineage>
</organism>
<evidence type="ECO:0000313" key="4">
    <source>
        <dbReference type="EMBL" id="KAJ8901557.1"/>
    </source>
</evidence>
<dbReference type="InterPro" id="IPR040815">
    <property type="entry name" value="Nas2_N"/>
</dbReference>
<protein>
    <recommendedName>
        <fullName evidence="3">Nas2 N-terminal domain-containing protein</fullName>
    </recommendedName>
</protein>
<evidence type="ECO:0000256" key="1">
    <source>
        <dbReference type="ARBA" id="ARBA00023186"/>
    </source>
</evidence>
<feature type="domain" description="Nas2 N-terminal" evidence="3">
    <location>
        <begin position="6"/>
        <end position="81"/>
    </location>
</feature>
<dbReference type="GO" id="GO:0005737">
    <property type="term" value="C:cytoplasm"/>
    <property type="evidence" value="ECO:0007669"/>
    <property type="project" value="TreeGrafter"/>
</dbReference>
<proteinExistence type="predicted"/>
<keyword evidence="1" id="KW-0143">Chaperone</keyword>
<dbReference type="InterPro" id="IPR036034">
    <property type="entry name" value="PDZ_sf"/>
</dbReference>
<evidence type="ECO:0000256" key="2">
    <source>
        <dbReference type="SAM" id="MobiDB-lite"/>
    </source>
</evidence>
<dbReference type="Pfam" id="PF18265">
    <property type="entry name" value="Nas2_N"/>
    <property type="match status" value="1"/>
</dbReference>
<keyword evidence="5" id="KW-1185">Reference proteome</keyword>
<dbReference type="AlphaFoldDB" id="A0AAV8UJX1"/>
<dbReference type="GO" id="GO:0070682">
    <property type="term" value="P:proteasome regulatory particle assembly"/>
    <property type="evidence" value="ECO:0007669"/>
    <property type="project" value="InterPro"/>
</dbReference>
<comment type="caution">
    <text evidence="4">The sequence shown here is derived from an EMBL/GenBank/DDBJ whole genome shotgun (WGS) entry which is preliminary data.</text>
</comment>
<gene>
    <name evidence="4" type="ORF">NDN08_003766</name>
</gene>
<feature type="compositionally biased region" description="Low complexity" evidence="2">
    <location>
        <begin position="98"/>
        <end position="119"/>
    </location>
</feature>
<dbReference type="Proteomes" id="UP001157974">
    <property type="component" value="Unassembled WGS sequence"/>
</dbReference>
<dbReference type="Gene3D" id="2.30.42.10">
    <property type="match status" value="1"/>
</dbReference>
<sequence length="243" mass="25648">MREQVKRLMNNRDAVEAEIEALTSSLTADGMPGISGSLVDREGYPSADVNIHQVREWRQKLIQLHNDHKAITDQIERALHQTIPADPSGTTHMGPPRDSGSTSFSDSTTGSYASTTSTTRVSLIPTSQPMLMTPEVSTSNTGRTEEANGSIASLPPFATVDVVAPNSVASAGGLQQGDLIMSFGGIRKERFSETAAAVRAMAGAVRDHNGVSLNVTVMRNGVPLALTLSPTIGAPLGCRVLPS</sequence>
<dbReference type="PANTHER" id="PTHR12651:SF1">
    <property type="entry name" value="26S PROTEASOME NON-ATPASE REGULATORY SUBUNIT 9"/>
    <property type="match status" value="1"/>
</dbReference>
<dbReference type="SUPFAM" id="SSF50156">
    <property type="entry name" value="PDZ domain-like"/>
    <property type="match status" value="1"/>
</dbReference>
<feature type="region of interest" description="Disordered" evidence="2">
    <location>
        <begin position="84"/>
        <end position="121"/>
    </location>
</feature>
<dbReference type="EMBL" id="JAMWBK010000010">
    <property type="protein sequence ID" value="KAJ8901557.1"/>
    <property type="molecule type" value="Genomic_DNA"/>
</dbReference>
<accession>A0AAV8UJX1</accession>
<dbReference type="Gene3D" id="6.10.140.1710">
    <property type="match status" value="1"/>
</dbReference>